<accession>A0A269ZHQ0</accession>
<dbReference type="AlphaFoldDB" id="A0A269ZHQ0"/>
<keyword evidence="3" id="KW-1003">Cell membrane</keyword>
<dbReference type="InterPro" id="IPR001173">
    <property type="entry name" value="Glyco_trans_2-like"/>
</dbReference>
<dbReference type="GO" id="GO:0019350">
    <property type="term" value="P:teichoic acid biosynthetic process"/>
    <property type="evidence" value="ECO:0007669"/>
    <property type="project" value="UniProtKB-KW"/>
</dbReference>
<dbReference type="SUPFAM" id="SSF53756">
    <property type="entry name" value="UDP-Glycosyltransferase/glycogen phosphorylase"/>
    <property type="match status" value="1"/>
</dbReference>
<comment type="similarity">
    <text evidence="2">Belongs to the CDP-glycerol glycerophosphotransferase family.</text>
</comment>
<keyword evidence="4" id="KW-0808">Transferase</keyword>
<dbReference type="Pfam" id="PF00535">
    <property type="entry name" value="Glycos_transf_2"/>
    <property type="match status" value="1"/>
</dbReference>
<dbReference type="CDD" id="cd00761">
    <property type="entry name" value="Glyco_tranf_GTA_type"/>
    <property type="match status" value="1"/>
</dbReference>
<evidence type="ECO:0000259" key="8">
    <source>
        <dbReference type="Pfam" id="PF00535"/>
    </source>
</evidence>
<dbReference type="GO" id="GO:0005886">
    <property type="term" value="C:plasma membrane"/>
    <property type="evidence" value="ECO:0007669"/>
    <property type="project" value="UniProtKB-SubCell"/>
</dbReference>
<dbReference type="Gene3D" id="3.40.50.12580">
    <property type="match status" value="1"/>
</dbReference>
<evidence type="ECO:0000256" key="2">
    <source>
        <dbReference type="ARBA" id="ARBA00010488"/>
    </source>
</evidence>
<dbReference type="PANTHER" id="PTHR22916:SF64">
    <property type="entry name" value="TRANSFERASE, PUTATIVE-RELATED"/>
    <property type="match status" value="1"/>
</dbReference>
<dbReference type="Gene3D" id="3.40.50.11820">
    <property type="match status" value="1"/>
</dbReference>
<organism evidence="9 10">
    <name type="scientific">Brevibacterium casei</name>
    <dbReference type="NCBI Taxonomy" id="33889"/>
    <lineage>
        <taxon>Bacteria</taxon>
        <taxon>Bacillati</taxon>
        <taxon>Actinomycetota</taxon>
        <taxon>Actinomycetes</taxon>
        <taxon>Micrococcales</taxon>
        <taxon>Brevibacteriaceae</taxon>
        <taxon>Brevibacterium</taxon>
    </lineage>
</organism>
<comment type="subcellular location">
    <subcellularLocation>
        <location evidence="1">Cell membrane</location>
        <topology evidence="1">Peripheral membrane protein</topology>
    </subcellularLocation>
</comment>
<keyword evidence="6" id="KW-0472">Membrane</keyword>
<comment type="caution">
    <text evidence="9">The sequence shown here is derived from an EMBL/GenBank/DDBJ whole genome shotgun (WGS) entry which is preliminary data.</text>
</comment>
<feature type="region of interest" description="Disordered" evidence="7">
    <location>
        <begin position="475"/>
        <end position="497"/>
    </location>
</feature>
<dbReference type="InterPro" id="IPR007554">
    <property type="entry name" value="Glycerophosphate_synth"/>
</dbReference>
<evidence type="ECO:0000256" key="5">
    <source>
        <dbReference type="ARBA" id="ARBA00022944"/>
    </source>
</evidence>
<evidence type="ECO:0000256" key="4">
    <source>
        <dbReference type="ARBA" id="ARBA00022679"/>
    </source>
</evidence>
<feature type="domain" description="Glycosyltransferase 2-like" evidence="8">
    <location>
        <begin position="49"/>
        <end position="215"/>
    </location>
</feature>
<feature type="region of interest" description="Disordered" evidence="7">
    <location>
        <begin position="933"/>
        <end position="967"/>
    </location>
</feature>
<evidence type="ECO:0000256" key="6">
    <source>
        <dbReference type="ARBA" id="ARBA00023136"/>
    </source>
</evidence>
<evidence type="ECO:0000256" key="7">
    <source>
        <dbReference type="SAM" id="MobiDB-lite"/>
    </source>
</evidence>
<dbReference type="InterPro" id="IPR043149">
    <property type="entry name" value="TagF_N"/>
</dbReference>
<gene>
    <name evidence="9" type="ORF">B8X04_01805</name>
</gene>
<dbReference type="Gene3D" id="3.90.550.10">
    <property type="entry name" value="Spore Coat Polysaccharide Biosynthesis Protein SpsA, Chain A"/>
    <property type="match status" value="1"/>
</dbReference>
<dbReference type="InterPro" id="IPR043148">
    <property type="entry name" value="TagF_C"/>
</dbReference>
<dbReference type="SUPFAM" id="SSF53448">
    <property type="entry name" value="Nucleotide-diphospho-sugar transferases"/>
    <property type="match status" value="1"/>
</dbReference>
<keyword evidence="5" id="KW-0777">Teichoic acid biosynthesis</keyword>
<evidence type="ECO:0000256" key="1">
    <source>
        <dbReference type="ARBA" id="ARBA00004202"/>
    </source>
</evidence>
<feature type="compositionally biased region" description="Low complexity" evidence="7">
    <location>
        <begin position="12"/>
        <end position="33"/>
    </location>
</feature>
<dbReference type="InterPro" id="IPR029044">
    <property type="entry name" value="Nucleotide-diphossugar_trans"/>
</dbReference>
<dbReference type="PANTHER" id="PTHR22916">
    <property type="entry name" value="GLYCOSYLTRANSFERASE"/>
    <property type="match status" value="1"/>
</dbReference>
<feature type="compositionally biased region" description="Polar residues" evidence="7">
    <location>
        <begin position="951"/>
        <end position="967"/>
    </location>
</feature>
<name>A0A269ZHQ0_9MICO</name>
<evidence type="ECO:0000256" key="3">
    <source>
        <dbReference type="ARBA" id="ARBA00022475"/>
    </source>
</evidence>
<dbReference type="Proteomes" id="UP000216867">
    <property type="component" value="Unassembled WGS sequence"/>
</dbReference>
<dbReference type="Pfam" id="PF04464">
    <property type="entry name" value="Glyphos_transf"/>
    <property type="match status" value="1"/>
</dbReference>
<protein>
    <recommendedName>
        <fullName evidence="8">Glycosyltransferase 2-like domain-containing protein</fullName>
    </recommendedName>
</protein>
<proteinExistence type="inferred from homology"/>
<dbReference type="EMBL" id="NCWY01000001">
    <property type="protein sequence ID" value="PAK97337.1"/>
    <property type="molecule type" value="Genomic_DNA"/>
</dbReference>
<evidence type="ECO:0000313" key="9">
    <source>
        <dbReference type="EMBL" id="PAK97337.1"/>
    </source>
</evidence>
<dbReference type="GO" id="GO:0047355">
    <property type="term" value="F:CDP-glycerol glycerophosphotransferase activity"/>
    <property type="evidence" value="ECO:0007669"/>
    <property type="project" value="InterPro"/>
</dbReference>
<evidence type="ECO:0000313" key="10">
    <source>
        <dbReference type="Proteomes" id="UP000216867"/>
    </source>
</evidence>
<sequence length="967" mass="109203">MSSASTTPIPPRTCRTTSMRSSGGSSMRSSPSRAPLKSRGHQPPMPQFSLISAVYNVEQYLPDFLRSLDEQTFDHSAVQVVLVDDGSTDSSAEIIEAWAATTDYSVEVIHQANAGQAAARNTGLDHASGSWVSFPDPDDILEPEYLAAVHDDVNGDETPSMVVCRLIDFWEARNEIGETHPLRFRFQGGTQMVDIDRFPRNITLHSTMAFFLRDRVERHGLRFDPRIRPVFEDAHFIQSYLLACDSRKIVFDAVARYIYRRRADGSSSLQTSSADPRRYTDVLRYGLLELLKRAKASGPIPLWLQNIVLYEVFWILRSEESLFPKTGHLSSAVAEEFCEIMAEVRSHIETPLIEAFDLIKVSHSQRETLLHGFSGSDWSWDFVQVQQFDAKKKLVKLRYRFTGERPDEVLKFRGLEAEPMYAKTRAMKYLGRPLLFERILWVSARGTITISLNGMDVPITESLPTPKQFVLRPARAEKRGPAPRDRATRSHSRTRRHRNVSIDDRITTALADSPRLRRKFKDAWVFMDRMDKAGDNAEHLFKYVRSSQKNCNAWFVLDKDSPDWARLKAEGVDRLIAHGSRLWKALCLNAELLVSSNIERNLTHPFKLSNGRQPQWDHVFLQHGVTKDDLSGWLNTKTPRLVVTTTEPEHQSIVGDGGAYALSNKETMMTGMPRYDRLALLDASRKDSPSSTITFMPTWRRGLVDALATIDDPSRRGDLLRQSDWWLQWSALMRSQELRDFAGKHDLRLRFVPHPSIDKHIEQRDLPDDVELVRHADMDFQSALVDSRLMVTDTSSVAFDAAFIDRPVVYFQFDVDNIYGGGHTARPGYFSFDNDGFGPVVSTASEAVAAIVSLVSGDDPRIAEFARRRSATFTLPKTGNCERTYKAIARSLKVVSPKDGTALRPNPTAQPTRYLDDLSRAERSLKSEHVSHLAVESQPKADAAVHATTEPVHTSSEETLSETAPTG</sequence>
<feature type="region of interest" description="Disordered" evidence="7">
    <location>
        <begin position="1"/>
        <end position="43"/>
    </location>
</feature>
<feature type="compositionally biased region" description="Basic and acidic residues" evidence="7">
    <location>
        <begin position="475"/>
        <end position="488"/>
    </location>
</feature>
<reference evidence="9 10" key="1">
    <citation type="submission" date="2017-04" db="EMBL/GenBank/DDBJ databases">
        <title>Kefir bacterial isolates.</title>
        <authorList>
            <person name="Kim Y."/>
            <person name="Blasche S."/>
            <person name="Patil K.R."/>
        </authorList>
    </citation>
    <scope>NUCLEOTIDE SEQUENCE [LARGE SCALE GENOMIC DNA]</scope>
    <source>
        <strain evidence="9 10">OG2</strain>
    </source>
</reference>